<dbReference type="EMBL" id="MU825473">
    <property type="protein sequence ID" value="KAJ7388412.1"/>
    <property type="molecule type" value="Genomic_DNA"/>
</dbReference>
<dbReference type="InterPro" id="IPR002018">
    <property type="entry name" value="CarbesteraseB"/>
</dbReference>
<reference evidence="3" key="1">
    <citation type="submission" date="2023-01" db="EMBL/GenBank/DDBJ databases">
        <title>Genome assembly of the deep-sea coral Lophelia pertusa.</title>
        <authorList>
            <person name="Herrera S."/>
            <person name="Cordes E."/>
        </authorList>
    </citation>
    <scope>NUCLEOTIDE SEQUENCE</scope>
    <source>
        <strain evidence="3">USNM1676648</strain>
        <tissue evidence="3">Polyp</tissue>
    </source>
</reference>
<dbReference type="Pfam" id="PF00135">
    <property type="entry name" value="COesterase"/>
    <property type="match status" value="1"/>
</dbReference>
<gene>
    <name evidence="3" type="primary">Ces3_6</name>
    <name evidence="3" type="ORF">OS493_037804</name>
</gene>
<dbReference type="InterPro" id="IPR029058">
    <property type="entry name" value="AB_hydrolase_fold"/>
</dbReference>
<feature type="domain" description="Carboxylesterase type B" evidence="2">
    <location>
        <begin position="15"/>
        <end position="201"/>
    </location>
</feature>
<protein>
    <submittedName>
        <fullName evidence="3">Neurexin protein binding</fullName>
    </submittedName>
</protein>
<dbReference type="SUPFAM" id="SSF53474">
    <property type="entry name" value="alpha/beta-Hydrolases"/>
    <property type="match status" value="1"/>
</dbReference>
<evidence type="ECO:0000313" key="4">
    <source>
        <dbReference type="Proteomes" id="UP001163046"/>
    </source>
</evidence>
<keyword evidence="4" id="KW-1185">Reference proteome</keyword>
<evidence type="ECO:0000256" key="1">
    <source>
        <dbReference type="ARBA" id="ARBA00005964"/>
    </source>
</evidence>
<evidence type="ECO:0000313" key="3">
    <source>
        <dbReference type="EMBL" id="KAJ7388412.1"/>
    </source>
</evidence>
<dbReference type="PANTHER" id="PTHR43903">
    <property type="entry name" value="NEUROLIGIN"/>
    <property type="match status" value="1"/>
</dbReference>
<accession>A0A9W9ZVB8</accession>
<proteinExistence type="inferred from homology"/>
<dbReference type="Gene3D" id="3.40.50.1820">
    <property type="entry name" value="alpha/beta hydrolase"/>
    <property type="match status" value="1"/>
</dbReference>
<evidence type="ECO:0000259" key="2">
    <source>
        <dbReference type="Pfam" id="PF00135"/>
    </source>
</evidence>
<comment type="similarity">
    <text evidence="1">Belongs to the type-B carboxylesterase/lipase family.</text>
</comment>
<name>A0A9W9ZVB8_9CNID</name>
<dbReference type="OrthoDB" id="19653at2759"/>
<comment type="caution">
    <text evidence="3">The sequence shown here is derived from an EMBL/GenBank/DDBJ whole genome shotgun (WGS) entry which is preliminary data.</text>
</comment>
<organism evidence="3 4">
    <name type="scientific">Desmophyllum pertusum</name>
    <dbReference type="NCBI Taxonomy" id="174260"/>
    <lineage>
        <taxon>Eukaryota</taxon>
        <taxon>Metazoa</taxon>
        <taxon>Cnidaria</taxon>
        <taxon>Anthozoa</taxon>
        <taxon>Hexacorallia</taxon>
        <taxon>Scleractinia</taxon>
        <taxon>Caryophylliina</taxon>
        <taxon>Caryophylliidae</taxon>
        <taxon>Desmophyllum</taxon>
    </lineage>
</organism>
<dbReference type="Proteomes" id="UP001163046">
    <property type="component" value="Unassembled WGS sequence"/>
</dbReference>
<sequence length="228" mass="26438">MYPPDQIKDGLTRDMFESFLKGGMPHNRNFNKMVEDLTLFEYTNHADPDNKVGIRQMMMDFFTDWAFVAPAILEAKALAKGGRPPYVYVFNHRVVHSRMPEWVSVVHGMDIPFVFGIPFKFISDPLLEMMVTKFSDTEKGMSLYVMKLWTDFAKYGTPNPPDSGPSPVTWPKFTEEEQEYLVLDLKPRLGRRYKADKVAFWNEIVPKVAQLTQAENKETEKQTLKDEL</sequence>
<dbReference type="InterPro" id="IPR051093">
    <property type="entry name" value="Neuroligin/BSAL"/>
</dbReference>
<dbReference type="AlphaFoldDB" id="A0A9W9ZVB8"/>